<dbReference type="InterPro" id="IPR022781">
    <property type="entry name" value="Flagellar_biosynth_FliO"/>
</dbReference>
<dbReference type="Pfam" id="PF04347">
    <property type="entry name" value="FliO"/>
    <property type="match status" value="1"/>
</dbReference>
<dbReference type="GO" id="GO:0016020">
    <property type="term" value="C:membrane"/>
    <property type="evidence" value="ECO:0007669"/>
    <property type="project" value="InterPro"/>
</dbReference>
<keyword evidence="9" id="KW-0282">Flagellum</keyword>
<proteinExistence type="predicted"/>
<evidence type="ECO:0000256" key="6">
    <source>
        <dbReference type="SAM" id="MobiDB-lite"/>
    </source>
</evidence>
<organism evidence="9 10">
    <name type="scientific">Variovorax beijingensis</name>
    <dbReference type="NCBI Taxonomy" id="2496117"/>
    <lineage>
        <taxon>Bacteria</taxon>
        <taxon>Pseudomonadati</taxon>
        <taxon>Pseudomonadota</taxon>
        <taxon>Betaproteobacteria</taxon>
        <taxon>Burkholderiales</taxon>
        <taxon>Comamonadaceae</taxon>
        <taxon>Variovorax</taxon>
    </lineage>
</organism>
<dbReference type="RefSeq" id="WP_186454190.1">
    <property type="nucleotide sequence ID" value="NZ_VIVL01000005.1"/>
</dbReference>
<keyword evidence="4 7" id="KW-1133">Transmembrane helix</keyword>
<comment type="subcellular location">
    <subcellularLocation>
        <location evidence="1">Cell membrane</location>
    </subcellularLocation>
</comment>
<evidence type="ECO:0000313" key="9">
    <source>
        <dbReference type="EMBL" id="TWD85744.1"/>
    </source>
</evidence>
<comment type="caution">
    <text evidence="9">The sequence shown here is derived from an EMBL/GenBank/DDBJ whole genome shotgun (WGS) entry which is preliminary data.</text>
</comment>
<evidence type="ECO:0000256" key="1">
    <source>
        <dbReference type="ARBA" id="ARBA00004236"/>
    </source>
</evidence>
<keyword evidence="3 7" id="KW-0812">Transmembrane</keyword>
<evidence type="ECO:0000256" key="2">
    <source>
        <dbReference type="ARBA" id="ARBA00022475"/>
    </source>
</evidence>
<name>A0A561C3U7_9BURK</name>
<keyword evidence="9" id="KW-0969">Cilium</keyword>
<accession>A0A561C3U7</accession>
<dbReference type="EMBL" id="VIVL01000005">
    <property type="protein sequence ID" value="TWD85744.1"/>
    <property type="molecule type" value="Genomic_DNA"/>
</dbReference>
<protein>
    <submittedName>
        <fullName evidence="9">Flagellar biosynthesis protein FliO</fullName>
    </submittedName>
</protein>
<evidence type="ECO:0000256" key="8">
    <source>
        <dbReference type="SAM" id="SignalP"/>
    </source>
</evidence>
<sequence length="159" mass="16599">MGVAMVAGLLLASPGAAQEAPAGGAESRPASSLPDSIPVKREQPNEMTGPASDRWWMAIAMAGGLLALVVVIARRRAGVAKPPGAWRTRFGGLLDTIPSHEIQRVSSMPLSQRHSLHVVVWNGRRLLLGCTEQSIQLLAETSSATEGAEPAPGAPGEPR</sequence>
<evidence type="ECO:0000313" key="10">
    <source>
        <dbReference type="Proteomes" id="UP000319722"/>
    </source>
</evidence>
<feature type="region of interest" description="Disordered" evidence="6">
    <location>
        <begin position="140"/>
        <end position="159"/>
    </location>
</feature>
<dbReference type="GO" id="GO:0044781">
    <property type="term" value="P:bacterial-type flagellum organization"/>
    <property type="evidence" value="ECO:0007669"/>
    <property type="project" value="InterPro"/>
</dbReference>
<evidence type="ECO:0000256" key="5">
    <source>
        <dbReference type="ARBA" id="ARBA00023136"/>
    </source>
</evidence>
<feature type="chain" id="PRO_5022167097" evidence="8">
    <location>
        <begin position="20"/>
        <end position="159"/>
    </location>
</feature>
<keyword evidence="5 7" id="KW-0472">Membrane</keyword>
<keyword evidence="2" id="KW-1003">Cell membrane</keyword>
<keyword evidence="9" id="KW-0966">Cell projection</keyword>
<dbReference type="AlphaFoldDB" id="A0A561C3U7"/>
<gene>
    <name evidence="9" type="ORF">FB547_105256</name>
</gene>
<keyword evidence="8" id="KW-0732">Signal</keyword>
<evidence type="ECO:0000256" key="7">
    <source>
        <dbReference type="SAM" id="Phobius"/>
    </source>
</evidence>
<dbReference type="Proteomes" id="UP000319722">
    <property type="component" value="Unassembled WGS sequence"/>
</dbReference>
<reference evidence="9 10" key="1">
    <citation type="submission" date="2019-06" db="EMBL/GenBank/DDBJ databases">
        <title>Sorghum-associated microbial communities from plants grown in Nebraska, USA.</title>
        <authorList>
            <person name="Schachtman D."/>
        </authorList>
    </citation>
    <scope>NUCLEOTIDE SEQUENCE [LARGE SCALE GENOMIC DNA]</scope>
    <source>
        <strain evidence="9 10">T529</strain>
    </source>
</reference>
<evidence type="ECO:0000256" key="4">
    <source>
        <dbReference type="ARBA" id="ARBA00022989"/>
    </source>
</evidence>
<evidence type="ECO:0000256" key="3">
    <source>
        <dbReference type="ARBA" id="ARBA00022692"/>
    </source>
</evidence>
<feature type="transmembrane region" description="Helical" evidence="7">
    <location>
        <begin position="55"/>
        <end position="73"/>
    </location>
</feature>
<feature type="region of interest" description="Disordered" evidence="6">
    <location>
        <begin position="19"/>
        <end position="48"/>
    </location>
</feature>
<feature type="signal peptide" evidence="8">
    <location>
        <begin position="1"/>
        <end position="19"/>
    </location>
</feature>